<keyword evidence="4" id="KW-1185">Reference proteome</keyword>
<protein>
    <recommendedName>
        <fullName evidence="2">VTT domain-containing protein</fullName>
    </recommendedName>
</protein>
<evidence type="ECO:0000259" key="2">
    <source>
        <dbReference type="Pfam" id="PF09335"/>
    </source>
</evidence>
<dbReference type="STRING" id="1005048.CFU_0625"/>
<proteinExistence type="predicted"/>
<keyword evidence="1" id="KW-1133">Transmembrane helix</keyword>
<dbReference type="PANTHER" id="PTHR42709">
    <property type="entry name" value="ALKALINE PHOSPHATASE LIKE PROTEIN"/>
    <property type="match status" value="1"/>
</dbReference>
<feature type="transmembrane region" description="Helical" evidence="1">
    <location>
        <begin position="143"/>
        <end position="162"/>
    </location>
</feature>
<feature type="transmembrane region" description="Helical" evidence="1">
    <location>
        <begin position="20"/>
        <end position="45"/>
    </location>
</feature>
<organism evidence="3 4">
    <name type="scientific">Collimonas fungivorans (strain Ter331)</name>
    <dbReference type="NCBI Taxonomy" id="1005048"/>
    <lineage>
        <taxon>Bacteria</taxon>
        <taxon>Pseudomonadati</taxon>
        <taxon>Pseudomonadota</taxon>
        <taxon>Betaproteobacteria</taxon>
        <taxon>Burkholderiales</taxon>
        <taxon>Oxalobacteraceae</taxon>
        <taxon>Collimonas</taxon>
    </lineage>
</organism>
<sequence length="177" mass="19425">MTGAPHLPSLELLPMIESAVLWLLKTLAVPTVGLTSVFIISFVAATLLPLGSEPAVFAVIKANGALFWPVIFVATAGNTLGGMVDYWMGYGAKQAFSRERGSSWFSWLERYGAKTMLLAWVPGIGDPICTLGGWLKLPFWPSVMYMAIGKFARYVLVVWLLLNVPDGFWRQVASWLA</sequence>
<dbReference type="AlphaFoldDB" id="G0A8E9"/>
<dbReference type="InterPro" id="IPR032816">
    <property type="entry name" value="VTT_dom"/>
</dbReference>
<evidence type="ECO:0000313" key="4">
    <source>
        <dbReference type="Proteomes" id="UP000008392"/>
    </source>
</evidence>
<keyword evidence="1" id="KW-0812">Transmembrane</keyword>
<reference evidence="3 4" key="5">
    <citation type="journal article" date="2011" name="ISME J.">
        <title>Dual transcriptional profiling of a bacterial/fungal confrontation: Collimonas fungivorans versus Aspergillus niger.</title>
        <authorList>
            <person name="Mela F."/>
            <person name="Fritsche K."/>
            <person name="de Boer W."/>
            <person name="van Veen J.A."/>
            <person name="de Graaff L.H."/>
            <person name="van den Berg M."/>
            <person name="Leveau J.H."/>
        </authorList>
    </citation>
    <scope>NUCLEOTIDE SEQUENCE [LARGE SCALE GENOMIC DNA]</scope>
    <source>
        <strain evidence="3 4">Ter331</strain>
    </source>
</reference>
<dbReference type="KEGG" id="cfu:CFU_0625"/>
<dbReference type="InterPro" id="IPR051311">
    <property type="entry name" value="DedA_domain"/>
</dbReference>
<accession>G0A8E9</accession>
<gene>
    <name evidence="3" type="primary">yqaA</name>
    <name evidence="3" type="ordered locus">CFU_0625</name>
</gene>
<dbReference type="PANTHER" id="PTHR42709:SF4">
    <property type="entry name" value="INNER MEMBRANE PROTEIN YQAA"/>
    <property type="match status" value="1"/>
</dbReference>
<evidence type="ECO:0000313" key="3">
    <source>
        <dbReference type="EMBL" id="AEK60461.1"/>
    </source>
</evidence>
<dbReference type="EMBL" id="CP002745">
    <property type="protein sequence ID" value="AEK60461.1"/>
    <property type="molecule type" value="Genomic_DNA"/>
</dbReference>
<feature type="transmembrane region" description="Helical" evidence="1">
    <location>
        <begin position="65"/>
        <end position="88"/>
    </location>
</feature>
<dbReference type="eggNOG" id="COG1238">
    <property type="taxonomic scope" value="Bacteria"/>
</dbReference>
<reference evidence="3 4" key="2">
    <citation type="journal article" date="2006" name="J. Microbiol. Methods">
        <title>Genomic flank-sequencing of plasposon insertion sites for rapid identification of functional genes.</title>
        <authorList>
            <person name="Leveau J.H."/>
            <person name="Gerards S."/>
            <person name="Fritsche K."/>
            <person name="Zondag G."/>
            <person name="van Veen J.A."/>
        </authorList>
    </citation>
    <scope>NUCLEOTIDE SEQUENCE [LARGE SCALE GENOMIC DNA]</scope>
    <source>
        <strain evidence="3 4">Ter331</strain>
    </source>
</reference>
<reference evidence="3 4" key="3">
    <citation type="journal article" date="2008" name="FEMS Microbiol. Ecol.">
        <title>Identification and characterization of genes underlying chitinolysis in Collimonas fungivorans Ter331.</title>
        <authorList>
            <person name="Fritsche K."/>
            <person name="de Boer W."/>
            <person name="Gerards S."/>
            <person name="van den Berg M."/>
            <person name="van Veen J.A."/>
            <person name="Leveau J.H."/>
        </authorList>
    </citation>
    <scope>NUCLEOTIDE SEQUENCE [LARGE SCALE GENOMIC DNA]</scope>
    <source>
        <strain evidence="3 4">Ter331</strain>
    </source>
</reference>
<evidence type="ECO:0000256" key="1">
    <source>
        <dbReference type="SAM" id="Phobius"/>
    </source>
</evidence>
<feature type="domain" description="VTT" evidence="2">
    <location>
        <begin position="61"/>
        <end position="158"/>
    </location>
</feature>
<name>G0A8E9_COLFT</name>
<dbReference type="HOGENOM" id="CLU_125997_1_0_4"/>
<dbReference type="Proteomes" id="UP000008392">
    <property type="component" value="Chromosome"/>
</dbReference>
<dbReference type="Pfam" id="PF09335">
    <property type="entry name" value="VTT_dom"/>
    <property type="match status" value="1"/>
</dbReference>
<reference evidence="4" key="6">
    <citation type="submission" date="2011-05" db="EMBL/GenBank/DDBJ databases">
        <title>Complete sequence of Collimonas fungivorans Ter331.</title>
        <authorList>
            <person name="Leveau J.H."/>
        </authorList>
    </citation>
    <scope>NUCLEOTIDE SEQUENCE [LARGE SCALE GENOMIC DNA]</scope>
    <source>
        <strain evidence="4">Ter331</strain>
    </source>
</reference>
<reference evidence="3 4" key="4">
    <citation type="journal article" date="2010" name="Environ. Microbiol.">
        <title>The bacterial genus Collimonas: mycophagy, weathering and other adaptive solutions to life in oligotrophic soil environments.</title>
        <authorList>
            <person name="Leveau J.H."/>
            <person name="Uroz S."/>
            <person name="de Boer W."/>
        </authorList>
    </citation>
    <scope>NUCLEOTIDE SEQUENCE [LARGE SCALE GENOMIC DNA]</scope>
    <source>
        <strain evidence="3 4">Ter331</strain>
    </source>
</reference>
<reference evidence="3 4" key="1">
    <citation type="journal article" date="2004" name="Environ. Microbiol.">
        <title>Phylogeny-function analysis of (meta)genomic libraries: screening for expression of ribosomal RNA genes by large-insert library fluorescent in situ hybridization (LIL-FISH).</title>
        <authorList>
            <person name="Leveau J.H."/>
            <person name="Gerards S."/>
            <person name="de Boer W."/>
            <person name="van Veen J.A."/>
        </authorList>
    </citation>
    <scope>NUCLEOTIDE SEQUENCE [LARGE SCALE GENOMIC DNA]</scope>
    <source>
        <strain evidence="3 4">Ter331</strain>
    </source>
</reference>
<keyword evidence="1" id="KW-0472">Membrane</keyword>